<dbReference type="Proteomes" id="UP001057452">
    <property type="component" value="Chromosome 8"/>
</dbReference>
<name>A0ACB9X4Y1_CHAAC</name>
<sequence>MDDIWPVGLQPLPRSGKGRFSLAVRRPRVHTAWTGAERDSGSSCGRIEGHLAPLLRAGAPGAFLCCPKPLLDQTRHLAFNEETEEHQQTGVQTFDFLLTFIKVTGM</sequence>
<reference evidence="1" key="1">
    <citation type="submission" date="2022-05" db="EMBL/GenBank/DDBJ databases">
        <title>Chromosome-level genome of Chaenocephalus aceratus.</title>
        <authorList>
            <person name="Park H."/>
        </authorList>
    </citation>
    <scope>NUCLEOTIDE SEQUENCE</scope>
    <source>
        <strain evidence="1">KU_202001</strain>
    </source>
</reference>
<keyword evidence="2" id="KW-1185">Reference proteome</keyword>
<gene>
    <name evidence="1" type="ORF">KUCAC02_007198</name>
</gene>
<comment type="caution">
    <text evidence="1">The sequence shown here is derived from an EMBL/GenBank/DDBJ whole genome shotgun (WGS) entry which is preliminary data.</text>
</comment>
<evidence type="ECO:0000313" key="2">
    <source>
        <dbReference type="Proteomes" id="UP001057452"/>
    </source>
</evidence>
<proteinExistence type="predicted"/>
<protein>
    <submittedName>
        <fullName evidence="1">Uncharacterized protein</fullName>
    </submittedName>
</protein>
<dbReference type="EMBL" id="CM043792">
    <property type="protein sequence ID" value="KAI4821600.1"/>
    <property type="molecule type" value="Genomic_DNA"/>
</dbReference>
<accession>A0ACB9X4Y1</accession>
<evidence type="ECO:0000313" key="1">
    <source>
        <dbReference type="EMBL" id="KAI4821600.1"/>
    </source>
</evidence>
<organism evidence="1 2">
    <name type="scientific">Chaenocephalus aceratus</name>
    <name type="common">Blackfin icefish</name>
    <name type="synonym">Chaenichthys aceratus</name>
    <dbReference type="NCBI Taxonomy" id="36190"/>
    <lineage>
        <taxon>Eukaryota</taxon>
        <taxon>Metazoa</taxon>
        <taxon>Chordata</taxon>
        <taxon>Craniata</taxon>
        <taxon>Vertebrata</taxon>
        <taxon>Euteleostomi</taxon>
        <taxon>Actinopterygii</taxon>
        <taxon>Neopterygii</taxon>
        <taxon>Teleostei</taxon>
        <taxon>Neoteleostei</taxon>
        <taxon>Acanthomorphata</taxon>
        <taxon>Eupercaria</taxon>
        <taxon>Perciformes</taxon>
        <taxon>Notothenioidei</taxon>
        <taxon>Channichthyidae</taxon>
        <taxon>Chaenocephalus</taxon>
    </lineage>
</organism>